<evidence type="ECO:0008006" key="4">
    <source>
        <dbReference type="Google" id="ProtNLM"/>
    </source>
</evidence>
<dbReference type="RefSeq" id="WP_150112627.1">
    <property type="nucleotide sequence ID" value="NZ_ANIE01000005.1"/>
</dbReference>
<feature type="transmembrane region" description="Helical" evidence="1">
    <location>
        <begin position="199"/>
        <end position="220"/>
    </location>
</feature>
<dbReference type="EMBL" id="ANIE01000005">
    <property type="protein sequence ID" value="KEF31289.1"/>
    <property type="molecule type" value="Genomic_DNA"/>
</dbReference>
<dbReference type="STRING" id="1137280.D777_01638"/>
<keyword evidence="3" id="KW-1185">Reference proteome</keyword>
<protein>
    <recommendedName>
        <fullName evidence="4">HupE/UreJ family protein</fullName>
    </recommendedName>
</protein>
<evidence type="ECO:0000313" key="2">
    <source>
        <dbReference type="EMBL" id="KEF31289.1"/>
    </source>
</evidence>
<feature type="transmembrane region" description="Helical" evidence="1">
    <location>
        <begin position="172"/>
        <end position="193"/>
    </location>
</feature>
<dbReference type="OrthoDB" id="9808870at2"/>
<comment type="caution">
    <text evidence="2">The sequence shown here is derived from an EMBL/GenBank/DDBJ whole genome shotgun (WGS) entry which is preliminary data.</text>
</comment>
<reference evidence="2 3" key="1">
    <citation type="submission" date="2012-12" db="EMBL/GenBank/DDBJ databases">
        <title>Genome assembly of Marinobacter sp. AK21.</title>
        <authorList>
            <person name="Khatri I."/>
            <person name="Kumar R."/>
            <person name="Vaidya B."/>
            <person name="Subramanian S."/>
            <person name="Pinnaka A."/>
        </authorList>
    </citation>
    <scope>NUCLEOTIDE SEQUENCE [LARGE SCALE GENOMIC DNA]</scope>
    <source>
        <strain evidence="2 3">AK21</strain>
    </source>
</reference>
<dbReference type="Pfam" id="PF13795">
    <property type="entry name" value="HupE_UreJ_2"/>
    <property type="match status" value="1"/>
</dbReference>
<feature type="transmembrane region" description="Helical" evidence="1">
    <location>
        <begin position="145"/>
        <end position="165"/>
    </location>
</feature>
<keyword evidence="1" id="KW-0812">Transmembrane</keyword>
<organism evidence="2 3">
    <name type="scientific">Marinobacter nitratireducens</name>
    <dbReference type="NCBI Taxonomy" id="1137280"/>
    <lineage>
        <taxon>Bacteria</taxon>
        <taxon>Pseudomonadati</taxon>
        <taxon>Pseudomonadota</taxon>
        <taxon>Gammaproteobacteria</taxon>
        <taxon>Pseudomonadales</taxon>
        <taxon>Marinobacteraceae</taxon>
        <taxon>Marinobacter</taxon>
    </lineage>
</organism>
<evidence type="ECO:0000313" key="3">
    <source>
        <dbReference type="Proteomes" id="UP000035057"/>
    </source>
</evidence>
<dbReference type="InterPro" id="IPR032809">
    <property type="entry name" value="Put_HupE_UreJ"/>
</dbReference>
<dbReference type="Proteomes" id="UP000035057">
    <property type="component" value="Unassembled WGS sequence"/>
</dbReference>
<keyword evidence="1" id="KW-1133">Transmembrane helix</keyword>
<dbReference type="AlphaFoldDB" id="A0A072N0T3"/>
<accession>A0A072N0T3</accession>
<keyword evidence="1" id="KW-0472">Membrane</keyword>
<sequence length="328" mass="35504">MRSRIGLLVILAIVWSGTAVAHSKAPALLELRLGSDGLVIARLKQNLAMEVPEPDFPPMCRVSQSVPSQRESDGVWSEWQLDCGGGLPEGAIGWSELSAEVNVVLRLIAGDGQNRTILLHHNNPFHLLSGEPAAIEQFRQAVGSGVSHLFAGFDHLLFIIGLVLYLGRTRALIAAASLFTVGHSLTLALVTLGTLSVPVALAELAIAGSILYLATSLFRTRRRQVERGWKDILLMPLGFGLLHGLGFANVLESAGLRSGDLLINLLGFNLGIELGQLVFIGSILMLYGASRWFGVEPKWRATVATALIFVMGNAAAYWWWERMLALIV</sequence>
<name>A0A072N0T3_9GAMM</name>
<evidence type="ECO:0000256" key="1">
    <source>
        <dbReference type="SAM" id="Phobius"/>
    </source>
</evidence>
<feature type="transmembrane region" description="Helical" evidence="1">
    <location>
        <begin position="263"/>
        <end position="287"/>
    </location>
</feature>
<proteinExistence type="predicted"/>
<gene>
    <name evidence="2" type="ORF">D777_01638</name>
</gene>
<feature type="transmembrane region" description="Helical" evidence="1">
    <location>
        <begin position="232"/>
        <end position="251"/>
    </location>
</feature>
<feature type="transmembrane region" description="Helical" evidence="1">
    <location>
        <begin position="299"/>
        <end position="320"/>
    </location>
</feature>
<dbReference type="PATRIC" id="fig|1137280.3.peg.1450"/>